<dbReference type="EMBL" id="JANSUY010000002">
    <property type="protein sequence ID" value="MCR9014285.1"/>
    <property type="molecule type" value="Genomic_DNA"/>
</dbReference>
<dbReference type="AlphaFoldDB" id="A0A9X2T135"/>
<protein>
    <submittedName>
        <fullName evidence="2">Polymer-forming cytoskeletal protein</fullName>
    </submittedName>
</protein>
<gene>
    <name evidence="2" type="ORF">NU887_04515</name>
</gene>
<dbReference type="PANTHER" id="PTHR35024:SF4">
    <property type="entry name" value="POLYMER-FORMING CYTOSKELETAL PROTEIN"/>
    <property type="match status" value="1"/>
</dbReference>
<evidence type="ECO:0000256" key="1">
    <source>
        <dbReference type="ARBA" id="ARBA00044755"/>
    </source>
</evidence>
<dbReference type="Pfam" id="PF04519">
    <property type="entry name" value="Bactofilin"/>
    <property type="match status" value="1"/>
</dbReference>
<dbReference type="RefSeq" id="WP_258422168.1">
    <property type="nucleotide sequence ID" value="NZ_JANAEZ010000007.1"/>
</dbReference>
<organism evidence="2 3">
    <name type="scientific">Aquiflexum gelatinilyticum</name>
    <dbReference type="NCBI Taxonomy" id="2961943"/>
    <lineage>
        <taxon>Bacteria</taxon>
        <taxon>Pseudomonadati</taxon>
        <taxon>Bacteroidota</taxon>
        <taxon>Cytophagia</taxon>
        <taxon>Cytophagales</taxon>
        <taxon>Cyclobacteriaceae</taxon>
        <taxon>Aquiflexum</taxon>
    </lineage>
</organism>
<keyword evidence="3" id="KW-1185">Reference proteome</keyword>
<proteinExistence type="inferred from homology"/>
<comment type="similarity">
    <text evidence="1">Belongs to the bactofilin family.</text>
</comment>
<sequence length="142" mass="15116">MFNNKTEEKKSVADMVSSTNVISRETKITGDISAAGNIRIEGQLEGLVESKTKIVVGDSALIKGNITAPEAEISGKIDGEVFISGTLYLTKTAIINGNITTQKLIVENGAVFNGKCQMVAKGMVVSKNTDAEDKPQKQLQSI</sequence>
<name>A0A9X2T135_9BACT</name>
<evidence type="ECO:0000313" key="2">
    <source>
        <dbReference type="EMBL" id="MCR9014285.1"/>
    </source>
</evidence>
<dbReference type="InterPro" id="IPR007607">
    <property type="entry name" value="BacA/B"/>
</dbReference>
<evidence type="ECO:0000313" key="3">
    <source>
        <dbReference type="Proteomes" id="UP001142175"/>
    </source>
</evidence>
<dbReference type="PANTHER" id="PTHR35024">
    <property type="entry name" value="HYPOTHETICAL CYTOSOLIC PROTEIN"/>
    <property type="match status" value="1"/>
</dbReference>
<comment type="caution">
    <text evidence="2">The sequence shown here is derived from an EMBL/GenBank/DDBJ whole genome shotgun (WGS) entry which is preliminary data.</text>
</comment>
<dbReference type="Proteomes" id="UP001142175">
    <property type="component" value="Unassembled WGS sequence"/>
</dbReference>
<reference evidence="2" key="1">
    <citation type="submission" date="2022-08" db="EMBL/GenBank/DDBJ databases">
        <authorList>
            <person name="Zhang D."/>
        </authorList>
    </citation>
    <scope>NUCLEOTIDE SEQUENCE</scope>
    <source>
        <strain evidence="2">XJ19-11</strain>
    </source>
</reference>
<accession>A0A9X2T135</accession>